<dbReference type="InterPro" id="IPR000639">
    <property type="entry name" value="Epox_hydrolase-like"/>
</dbReference>
<accession>A0A0N1J291</accession>
<evidence type="ECO:0000256" key="1">
    <source>
        <dbReference type="ARBA" id="ARBA00010088"/>
    </source>
</evidence>
<evidence type="ECO:0000256" key="3">
    <source>
        <dbReference type="ARBA" id="ARBA00022801"/>
    </source>
</evidence>
<reference evidence="6 7" key="1">
    <citation type="submission" date="2015-04" db="EMBL/GenBank/DDBJ databases">
        <title>The draft genome sequence of Fusarium langsethiae, a T-2/HT-2 mycotoxin producer.</title>
        <authorList>
            <person name="Lysoe E."/>
            <person name="Divon H.H."/>
            <person name="Terzi V."/>
            <person name="Orru L."/>
            <person name="Lamontanara A."/>
            <person name="Kolseth A.-K."/>
            <person name="Frandsen R.J."/>
            <person name="Nielsen K."/>
            <person name="Thrane U."/>
        </authorList>
    </citation>
    <scope>NUCLEOTIDE SEQUENCE [LARGE SCALE GENOMIC DNA]</scope>
    <source>
        <strain evidence="6 7">Fl201059</strain>
    </source>
</reference>
<comment type="caution">
    <text evidence="6">The sequence shown here is derived from an EMBL/GenBank/DDBJ whole genome shotgun (WGS) entry which is preliminary data.</text>
</comment>
<dbReference type="Pfam" id="PF06441">
    <property type="entry name" value="EHN"/>
    <property type="match status" value="1"/>
</dbReference>
<evidence type="ECO:0000313" key="6">
    <source>
        <dbReference type="EMBL" id="KPA36411.1"/>
    </source>
</evidence>
<name>A0A0N1J291_FUSLA</name>
<dbReference type="CDD" id="cd14688">
    <property type="entry name" value="bZIP_YAP"/>
    <property type="match status" value="1"/>
</dbReference>
<organism evidence="6 7">
    <name type="scientific">Fusarium langsethiae</name>
    <dbReference type="NCBI Taxonomy" id="179993"/>
    <lineage>
        <taxon>Eukaryota</taxon>
        <taxon>Fungi</taxon>
        <taxon>Dikarya</taxon>
        <taxon>Ascomycota</taxon>
        <taxon>Pezizomycotina</taxon>
        <taxon>Sordariomycetes</taxon>
        <taxon>Hypocreomycetidae</taxon>
        <taxon>Hypocreales</taxon>
        <taxon>Nectriaceae</taxon>
        <taxon>Fusarium</taxon>
    </lineage>
</organism>
<dbReference type="PRINTS" id="PR00412">
    <property type="entry name" value="EPOXHYDRLASE"/>
</dbReference>
<feature type="region of interest" description="Disordered" evidence="4">
    <location>
        <begin position="517"/>
        <end position="553"/>
    </location>
</feature>
<feature type="domain" description="Epoxide hydrolase N-terminal" evidence="5">
    <location>
        <begin position="4"/>
        <end position="115"/>
    </location>
</feature>
<comment type="similarity">
    <text evidence="1">Belongs to the peptidase S33 family.</text>
</comment>
<dbReference type="PANTHER" id="PTHR21661">
    <property type="entry name" value="EPOXIDE HYDROLASE 1-RELATED"/>
    <property type="match status" value="1"/>
</dbReference>
<evidence type="ECO:0000256" key="2">
    <source>
        <dbReference type="ARBA" id="ARBA00022797"/>
    </source>
</evidence>
<proteinExistence type="inferred from homology"/>
<sequence length="616" mass="70465">MTDITPFKIHVPDRLLEEVKVKLKYARLDDGMANMEWNDLEIGHSSFKEIVEYWRDEYDWRKYEEFLNTLNHFKTPIQVYGFESLDIHSIHHRSSREDAIPLLFLHGWPGSFLEVTKLLPLLTEPAKEKQAFHVVAPSLPGYGFSQYSKKAGFGLEQHASCFANLMKKLAYDKYVCQGGDLGSTIVRYMALNHLEAVQGIHINMFLALPPDEKKSPEKLARYQKNDYSEKELKNLERTNWFANNEHGYQRAQKTKPVTRGYALHDSPVGMLAWFVGKLKAWTGNYPWTKDELMHWAFIHYQGSPSAAMQIYKEAEAVLNSNPDSMLGKYISQPVGGSVFPKELWISPREWMEEACNIQFWKQHDKGGHFIAWERPEALAEDVGEFYDFLIYFSGFASRALITDALFPLKVRYPLSAFISTPKAIVMCAKIQNTTAEGRRLKKLEYDRKSQRLARERTKGRIAQLETMVENLRQADSNARVASLMDQLGQVTMERDRLLQVLNSLDSIIRHHIGDSAISEPASDTRPELSTNASTRRSSSFTLEEQAGQTTATGVSLEMSDSTILEAPINPPPTNLFAYDGWYHSASDTQYPTIVGIDNSVFQPNLDCFVQTYTRLR</sequence>
<dbReference type="AlphaFoldDB" id="A0A0N1J291"/>
<dbReference type="SUPFAM" id="SSF53474">
    <property type="entry name" value="alpha/beta-Hydrolases"/>
    <property type="match status" value="1"/>
</dbReference>
<dbReference type="Proteomes" id="UP000037904">
    <property type="component" value="Unassembled WGS sequence"/>
</dbReference>
<dbReference type="GO" id="GO:0004301">
    <property type="term" value="F:epoxide hydrolase activity"/>
    <property type="evidence" value="ECO:0007669"/>
    <property type="project" value="TreeGrafter"/>
</dbReference>
<protein>
    <submittedName>
        <fullName evidence="6">Epoxide hydrolase</fullName>
    </submittedName>
</protein>
<evidence type="ECO:0000259" key="5">
    <source>
        <dbReference type="Pfam" id="PF06441"/>
    </source>
</evidence>
<keyword evidence="2" id="KW-0058">Aromatic hydrocarbons catabolism</keyword>
<dbReference type="Gene3D" id="3.40.50.1820">
    <property type="entry name" value="alpha/beta hydrolase"/>
    <property type="match status" value="1"/>
</dbReference>
<evidence type="ECO:0000313" key="7">
    <source>
        <dbReference type="Proteomes" id="UP000037904"/>
    </source>
</evidence>
<keyword evidence="7" id="KW-1185">Reference proteome</keyword>
<evidence type="ECO:0000256" key="4">
    <source>
        <dbReference type="SAM" id="MobiDB-lite"/>
    </source>
</evidence>
<gene>
    <name evidence="6" type="ORF">FLAG1_10829</name>
</gene>
<dbReference type="InterPro" id="IPR029058">
    <property type="entry name" value="AB_hydrolase_fold"/>
</dbReference>
<dbReference type="PANTHER" id="PTHR21661:SF35">
    <property type="entry name" value="EPOXIDE HYDROLASE"/>
    <property type="match status" value="1"/>
</dbReference>
<dbReference type="InterPro" id="IPR010497">
    <property type="entry name" value="Epoxide_hydro_N"/>
</dbReference>
<dbReference type="EMBL" id="JXCE01000650">
    <property type="protein sequence ID" value="KPA36411.1"/>
    <property type="molecule type" value="Genomic_DNA"/>
</dbReference>
<feature type="compositionally biased region" description="Polar residues" evidence="4">
    <location>
        <begin position="527"/>
        <end position="553"/>
    </location>
</feature>
<keyword evidence="3 6" id="KW-0378">Hydrolase</keyword>
<dbReference type="GO" id="GO:0097176">
    <property type="term" value="P:epoxide metabolic process"/>
    <property type="evidence" value="ECO:0007669"/>
    <property type="project" value="TreeGrafter"/>
</dbReference>